<reference evidence="2" key="1">
    <citation type="journal article" date="2019" name="Int. J. Syst. Evol. Microbiol.">
        <title>The Global Catalogue of Microorganisms (GCM) 10K type strain sequencing project: providing services to taxonomists for standard genome sequencing and annotation.</title>
        <authorList>
            <consortium name="The Broad Institute Genomics Platform"/>
            <consortium name="The Broad Institute Genome Sequencing Center for Infectious Disease"/>
            <person name="Wu L."/>
            <person name="Ma J."/>
        </authorList>
    </citation>
    <scope>NUCLEOTIDE SEQUENCE [LARGE SCALE GENOMIC DNA]</scope>
    <source>
        <strain evidence="2">TISTR 1571</strain>
    </source>
</reference>
<evidence type="ECO:0000313" key="2">
    <source>
        <dbReference type="Proteomes" id="UP001597452"/>
    </source>
</evidence>
<comment type="caution">
    <text evidence="1">The sequence shown here is derived from an EMBL/GenBank/DDBJ whole genome shotgun (WGS) entry which is preliminary data.</text>
</comment>
<organism evidence="1 2">
    <name type="scientific">Piscibacillus salipiscarius</name>
    <dbReference type="NCBI Taxonomy" id="299480"/>
    <lineage>
        <taxon>Bacteria</taxon>
        <taxon>Bacillati</taxon>
        <taxon>Bacillota</taxon>
        <taxon>Bacilli</taxon>
        <taxon>Bacillales</taxon>
        <taxon>Bacillaceae</taxon>
        <taxon>Piscibacillus</taxon>
    </lineage>
</organism>
<sequence length="112" mass="12854">MGVQTNTQVTQEILEEFKERMHITHNSEDSNLQRLLSFSVHSLQRKCGPFDINEHEGAKELVFERTRYAYNDAIEYFEDNFLSEITSLGIDLLSEETDETTTTTTTTTKSGV</sequence>
<dbReference type="RefSeq" id="WP_054753569.1">
    <property type="nucleotide sequence ID" value="NZ_JBHUMZ010000010.1"/>
</dbReference>
<keyword evidence="2" id="KW-1185">Reference proteome</keyword>
<dbReference type="Proteomes" id="UP001597452">
    <property type="component" value="Unassembled WGS sequence"/>
</dbReference>
<protein>
    <submittedName>
        <fullName evidence="1">Phage gp6-like head-tail connector protein</fullName>
    </submittedName>
</protein>
<proteinExistence type="predicted"/>
<gene>
    <name evidence="1" type="ORF">ACFSW4_02255</name>
</gene>
<evidence type="ECO:0000313" key="1">
    <source>
        <dbReference type="EMBL" id="MFD2637694.1"/>
    </source>
</evidence>
<name>A0ABW5Q787_9BACI</name>
<dbReference type="EMBL" id="JBHUMZ010000010">
    <property type="protein sequence ID" value="MFD2637694.1"/>
    <property type="molecule type" value="Genomic_DNA"/>
</dbReference>
<accession>A0ABW5Q787</accession>